<reference evidence="1 2" key="1">
    <citation type="journal article" date="2006" name="Science">
        <title>The genome of black cottonwood, Populus trichocarpa (Torr. &amp; Gray).</title>
        <authorList>
            <person name="Tuskan G.A."/>
            <person name="Difazio S."/>
            <person name="Jansson S."/>
            <person name="Bohlmann J."/>
            <person name="Grigoriev I."/>
            <person name="Hellsten U."/>
            <person name="Putnam N."/>
            <person name="Ralph S."/>
            <person name="Rombauts S."/>
            <person name="Salamov A."/>
            <person name="Schein J."/>
            <person name="Sterck L."/>
            <person name="Aerts A."/>
            <person name="Bhalerao R.R."/>
            <person name="Bhalerao R.P."/>
            <person name="Blaudez D."/>
            <person name="Boerjan W."/>
            <person name="Brun A."/>
            <person name="Brunner A."/>
            <person name="Busov V."/>
            <person name="Campbell M."/>
            <person name="Carlson J."/>
            <person name="Chalot M."/>
            <person name="Chapman J."/>
            <person name="Chen G.L."/>
            <person name="Cooper D."/>
            <person name="Coutinho P.M."/>
            <person name="Couturier J."/>
            <person name="Covert S."/>
            <person name="Cronk Q."/>
            <person name="Cunningham R."/>
            <person name="Davis J."/>
            <person name="Degroeve S."/>
            <person name="Dejardin A."/>
            <person name="Depamphilis C."/>
            <person name="Detter J."/>
            <person name="Dirks B."/>
            <person name="Dubchak I."/>
            <person name="Duplessis S."/>
            <person name="Ehlting J."/>
            <person name="Ellis B."/>
            <person name="Gendler K."/>
            <person name="Goodstein D."/>
            <person name="Gribskov M."/>
            <person name="Grimwood J."/>
            <person name="Groover A."/>
            <person name="Gunter L."/>
            <person name="Hamberger B."/>
            <person name="Heinze B."/>
            <person name="Helariutta Y."/>
            <person name="Henrissat B."/>
            <person name="Holligan D."/>
            <person name="Holt R."/>
            <person name="Huang W."/>
            <person name="Islam-Faridi N."/>
            <person name="Jones S."/>
            <person name="Jones-Rhoades M."/>
            <person name="Jorgensen R."/>
            <person name="Joshi C."/>
            <person name="Kangasjarvi J."/>
            <person name="Karlsson J."/>
            <person name="Kelleher C."/>
            <person name="Kirkpatrick R."/>
            <person name="Kirst M."/>
            <person name="Kohler A."/>
            <person name="Kalluri U."/>
            <person name="Larimer F."/>
            <person name="Leebens-Mack J."/>
            <person name="Leple J.C."/>
            <person name="Locascio P."/>
            <person name="Lou Y."/>
            <person name="Lucas S."/>
            <person name="Martin F."/>
            <person name="Montanini B."/>
            <person name="Napoli C."/>
            <person name="Nelson D.R."/>
            <person name="Nelson C."/>
            <person name="Nieminen K."/>
            <person name="Nilsson O."/>
            <person name="Pereda V."/>
            <person name="Peter G."/>
            <person name="Philippe R."/>
            <person name="Pilate G."/>
            <person name="Poliakov A."/>
            <person name="Razumovskaya J."/>
            <person name="Richardson P."/>
            <person name="Rinaldi C."/>
            <person name="Ritland K."/>
            <person name="Rouze P."/>
            <person name="Ryaboy D."/>
            <person name="Schmutz J."/>
            <person name="Schrader J."/>
            <person name="Segerman B."/>
            <person name="Shin H."/>
            <person name="Siddiqui A."/>
            <person name="Sterky F."/>
            <person name="Terry A."/>
            <person name="Tsai C.J."/>
            <person name="Uberbacher E."/>
            <person name="Unneberg P."/>
            <person name="Vahala J."/>
            <person name="Wall K."/>
            <person name="Wessler S."/>
            <person name="Yang G."/>
            <person name="Yin T."/>
            <person name="Douglas C."/>
            <person name="Marra M."/>
            <person name="Sandberg G."/>
            <person name="Van de Peer Y."/>
            <person name="Rokhsar D."/>
        </authorList>
    </citation>
    <scope>NUCLEOTIDE SEQUENCE [LARGE SCALE GENOMIC DNA]</scope>
    <source>
        <strain evidence="2">cv. Nisqually</strain>
    </source>
</reference>
<comment type="caution">
    <text evidence="1">The sequence shown here is derived from an EMBL/GenBank/DDBJ whole genome shotgun (WGS) entry which is preliminary data.</text>
</comment>
<keyword evidence="2" id="KW-1185">Reference proteome</keyword>
<organism evidence="1 2">
    <name type="scientific">Populus trichocarpa</name>
    <name type="common">Western balsam poplar</name>
    <name type="synonym">Populus balsamifera subsp. trichocarpa</name>
    <dbReference type="NCBI Taxonomy" id="3694"/>
    <lineage>
        <taxon>Eukaryota</taxon>
        <taxon>Viridiplantae</taxon>
        <taxon>Streptophyta</taxon>
        <taxon>Embryophyta</taxon>
        <taxon>Tracheophyta</taxon>
        <taxon>Spermatophyta</taxon>
        <taxon>Magnoliopsida</taxon>
        <taxon>eudicotyledons</taxon>
        <taxon>Gunneridae</taxon>
        <taxon>Pentapetalae</taxon>
        <taxon>rosids</taxon>
        <taxon>fabids</taxon>
        <taxon>Malpighiales</taxon>
        <taxon>Salicaceae</taxon>
        <taxon>Saliceae</taxon>
        <taxon>Populus</taxon>
    </lineage>
</organism>
<name>A0ACC0TLS8_POPTR</name>
<evidence type="ECO:0000313" key="2">
    <source>
        <dbReference type="Proteomes" id="UP000006729"/>
    </source>
</evidence>
<sequence>MINDQSLLVNQSKQQVLMDLETENRIAAILLKEAAELRQRAEREGVHVYLEQPKVRARPNSRFLTATVLGVQQTNRAVEVNEMWRVRQKELKMDDRLREGSGYDDNCSKNYGDVGDIPRSTGRGHSVNENNTRVSSSSSKRVGSSYSREDEGLRDGEVEEFLHSRVKRGRGAVGSRMDETGPYLPPCPDYEEKLSRSPDAKLLGVFFKPEKYCASSEEELGTERLKKAKKVCSKSLDKKNSRKHRSKEKSRGKKRKRKDEKRSKHYSCLQSSAIIHSKNTWNADMTWQLHLGNEKLSPGKFKLPRVSHRFCKNVLFIFKYIFIV</sequence>
<accession>A0ACC0TLS8</accession>
<dbReference type="EMBL" id="CM009290">
    <property type="protein sequence ID" value="KAI9402550.1"/>
    <property type="molecule type" value="Genomic_DNA"/>
</dbReference>
<dbReference type="Proteomes" id="UP000006729">
    <property type="component" value="Chromosome 1"/>
</dbReference>
<proteinExistence type="predicted"/>
<evidence type="ECO:0000313" key="1">
    <source>
        <dbReference type="EMBL" id="KAI9402550.1"/>
    </source>
</evidence>
<gene>
    <name evidence="1" type="ORF">POPTR_001G287900v4</name>
</gene>
<protein>
    <submittedName>
        <fullName evidence="1">Uncharacterized protein</fullName>
    </submittedName>
</protein>